<dbReference type="EMBL" id="CP000471">
    <property type="protein sequence ID" value="ABK45034.1"/>
    <property type="molecule type" value="Genomic_DNA"/>
</dbReference>
<organism evidence="1 2">
    <name type="scientific">Magnetococcus marinus (strain ATCC BAA-1437 / JCM 17883 / MC-1)</name>
    <dbReference type="NCBI Taxonomy" id="156889"/>
    <lineage>
        <taxon>Bacteria</taxon>
        <taxon>Pseudomonadati</taxon>
        <taxon>Pseudomonadota</taxon>
        <taxon>Magnetococcia</taxon>
        <taxon>Magnetococcales</taxon>
        <taxon>Magnetococcaceae</taxon>
        <taxon>Magnetococcus</taxon>
    </lineage>
</organism>
<proteinExistence type="predicted"/>
<gene>
    <name evidence="1" type="ordered locus">Mmc1_2534</name>
</gene>
<reference evidence="1 2" key="2">
    <citation type="journal article" date="2012" name="Int. J. Syst. Evol. Microbiol.">
        <title>Magnetococcus marinus gen. nov., sp. nov., a marine, magnetotactic bacterium that represents a novel lineage (Magnetococcaceae fam. nov.; Magnetococcales ord. nov.) at the base of the Alphaproteobacteria.</title>
        <authorList>
            <person name="Bazylinski D.A."/>
            <person name="Williams T.J."/>
            <person name="Lefevre C.T."/>
            <person name="Berg R.J."/>
            <person name="Zhang C.L."/>
            <person name="Bowser S.S."/>
            <person name="Dean A.J."/>
            <person name="Beveridge T.J."/>
        </authorList>
    </citation>
    <scope>NUCLEOTIDE SEQUENCE [LARGE SCALE GENOMIC DNA]</scope>
    <source>
        <strain evidence="2">ATCC BAA-1437 / JCM 17883 / MC-1</strain>
    </source>
</reference>
<evidence type="ECO:0000313" key="1">
    <source>
        <dbReference type="EMBL" id="ABK45034.1"/>
    </source>
</evidence>
<sequence>MGHNDLHNIVCGVLCHHLGSGALPGRDYRAGGSTEALRFFKSPQDMGLGGIKAGTDFGAILAFPSGGAGFVAKIVQRFASFDNLVKNFIAGFIGCFSHRICLSLGCRGCMWLCRVAWWWGGPWR</sequence>
<reference evidence="2" key="1">
    <citation type="journal article" date="2009" name="Appl. Environ. Microbiol.">
        <title>Complete genome sequence of the chemolithoautotrophic marine magnetotactic coccus strain MC-1.</title>
        <authorList>
            <person name="Schubbe S."/>
            <person name="Williams T.J."/>
            <person name="Xie G."/>
            <person name="Kiss H.E."/>
            <person name="Brettin T.S."/>
            <person name="Martinez D."/>
            <person name="Ross C.A."/>
            <person name="Schuler D."/>
            <person name="Cox B.L."/>
            <person name="Nealson K.H."/>
            <person name="Bazylinski D.A."/>
        </authorList>
    </citation>
    <scope>NUCLEOTIDE SEQUENCE [LARGE SCALE GENOMIC DNA]</scope>
    <source>
        <strain evidence="2">ATCC BAA-1437 / JCM 17883 / MC-1</strain>
    </source>
</reference>
<dbReference type="AlphaFoldDB" id="A0LAP1"/>
<evidence type="ECO:0000313" key="2">
    <source>
        <dbReference type="Proteomes" id="UP000002586"/>
    </source>
</evidence>
<protein>
    <submittedName>
        <fullName evidence="1">Uncharacterized protein</fullName>
    </submittedName>
</protein>
<name>A0LAP1_MAGMM</name>
<dbReference type="KEGG" id="mgm:Mmc1_2534"/>
<accession>A0LAP1</accession>
<dbReference type="HOGENOM" id="CLU_2001114_0_0_5"/>
<keyword evidence="2" id="KW-1185">Reference proteome</keyword>
<dbReference type="STRING" id="156889.Mmc1_2534"/>
<dbReference type="Proteomes" id="UP000002586">
    <property type="component" value="Chromosome"/>
</dbReference>